<accession>I7MHT5</accession>
<dbReference type="Proteomes" id="UP000009168">
    <property type="component" value="Unassembled WGS sequence"/>
</dbReference>
<dbReference type="RefSeq" id="XP_001023499.2">
    <property type="nucleotide sequence ID" value="XM_001023499.2"/>
</dbReference>
<feature type="region of interest" description="Disordered" evidence="2">
    <location>
        <begin position="418"/>
        <end position="442"/>
    </location>
</feature>
<sequence length="840" mass="97960">MTSNKSPIKIIENLQNQTSYTQLTKKQDISCNSAMNNSSFNELTTYYQSPLLQTLANVHQRSKSNVLTYRNNSNNFWQESSHSNLKQNGSIKIASQVIPQQSEFPIQTFQNKEIFSTPIQKQNIENQLIPRVLESEFNSFKKSQSLSSQQKYNTPCQDNQNSSLAQNYFSQNPKQANQDSGNQSSFRNKSFHQEQQSCFNQNILQNNIQLQNQVQSIKNFYPQNQDQFLNQLASNYQKENNNSTGFRTSNLQSDRMNEYIQKLNFVSNQQIGKICNMKMFAQSNIENIPQSILSQRSQSHQQSVQNQSQIQNNLQQLNQAILFQPINSSSSTRFQQNTINKNDQPLKEKKLNGNIGSILQIVDNSANFEGKEYQKSRQIQQQQIDLNKYQHQNISLLNQTNSQHTSNFNQLNQTNLISKTNSNSNKNFTHNNLQKSSSQNSLTQNIKKNENSLNQQQSVKCLKSPTKDILHKIFYQNGRTFDDLKSENEGQAFNQNNQQNKETKLEISQINQDQTEQQRQFYNSVPIKSSNKQSINLIDENNFRQSLIAINGSEEINHTLEEDIQNSKYIKSEQKKTKNYSQINQQRMKNMNQNQQESSESIKIVFESIESINKPHEFSQDQLPQDFSTKNLNFQSQNQFQKVSLEQQCQLPLQDKTNVTNHTQYKKQLLQNIVKGLERDSSFEKICKKNYETIKSGEKSKVSKENLNNTLHSPKNQENNNNNNQHNFVQNQNDNNSINYFQNDIQQQNNQFSNNQKIIQQNEITNLYQIIDDLKRKNAILIQNSQVQNYIRLQSQMMKQEGQTKLLQKELKIQKQLNKNLEEQLEKYLNHINFNSVRNQ</sequence>
<reference evidence="4" key="1">
    <citation type="journal article" date="2006" name="PLoS Biol.">
        <title>Macronuclear genome sequence of the ciliate Tetrahymena thermophila, a model eukaryote.</title>
        <authorList>
            <person name="Eisen J.A."/>
            <person name="Coyne R.S."/>
            <person name="Wu M."/>
            <person name="Wu D."/>
            <person name="Thiagarajan M."/>
            <person name="Wortman J.R."/>
            <person name="Badger J.H."/>
            <person name="Ren Q."/>
            <person name="Amedeo P."/>
            <person name="Jones K.M."/>
            <person name="Tallon L.J."/>
            <person name="Delcher A.L."/>
            <person name="Salzberg S.L."/>
            <person name="Silva J.C."/>
            <person name="Haas B.J."/>
            <person name="Majoros W.H."/>
            <person name="Farzad M."/>
            <person name="Carlton J.M."/>
            <person name="Smith R.K. Jr."/>
            <person name="Garg J."/>
            <person name="Pearlman R.E."/>
            <person name="Karrer K.M."/>
            <person name="Sun L."/>
            <person name="Manning G."/>
            <person name="Elde N.C."/>
            <person name="Turkewitz A.P."/>
            <person name="Asai D.J."/>
            <person name="Wilkes D.E."/>
            <person name="Wang Y."/>
            <person name="Cai H."/>
            <person name="Collins K."/>
            <person name="Stewart B.A."/>
            <person name="Lee S.R."/>
            <person name="Wilamowska K."/>
            <person name="Weinberg Z."/>
            <person name="Ruzzo W.L."/>
            <person name="Wloga D."/>
            <person name="Gaertig J."/>
            <person name="Frankel J."/>
            <person name="Tsao C.-C."/>
            <person name="Gorovsky M.A."/>
            <person name="Keeling P.J."/>
            <person name="Waller R.F."/>
            <person name="Patron N.J."/>
            <person name="Cherry J.M."/>
            <person name="Stover N.A."/>
            <person name="Krieger C.J."/>
            <person name="del Toro C."/>
            <person name="Ryder H.F."/>
            <person name="Williamson S.C."/>
            <person name="Barbeau R.A."/>
            <person name="Hamilton E.P."/>
            <person name="Orias E."/>
        </authorList>
    </citation>
    <scope>NUCLEOTIDE SEQUENCE [LARGE SCALE GENOMIC DNA]</scope>
    <source>
        <strain evidence="4">SB210</strain>
    </source>
</reference>
<feature type="compositionally biased region" description="Polar residues" evidence="2">
    <location>
        <begin position="705"/>
        <end position="714"/>
    </location>
</feature>
<dbReference type="EMBL" id="GG662495">
    <property type="protein sequence ID" value="EAS03254.2"/>
    <property type="molecule type" value="Genomic_DNA"/>
</dbReference>
<evidence type="ECO:0000313" key="4">
    <source>
        <dbReference type="Proteomes" id="UP000009168"/>
    </source>
</evidence>
<feature type="coiled-coil region" evidence="1">
    <location>
        <begin position="804"/>
        <end position="831"/>
    </location>
</feature>
<feature type="region of interest" description="Disordered" evidence="2">
    <location>
        <begin position="172"/>
        <end position="191"/>
    </location>
</feature>
<feature type="region of interest" description="Disordered" evidence="2">
    <location>
        <begin position="698"/>
        <end position="734"/>
    </location>
</feature>
<proteinExistence type="predicted"/>
<dbReference type="InParanoid" id="I7MHT5"/>
<gene>
    <name evidence="3" type="ORF">TTHERM_00535900</name>
</gene>
<keyword evidence="4" id="KW-1185">Reference proteome</keyword>
<evidence type="ECO:0000256" key="2">
    <source>
        <dbReference type="SAM" id="MobiDB-lite"/>
    </source>
</evidence>
<organism evidence="3 4">
    <name type="scientific">Tetrahymena thermophila (strain SB210)</name>
    <dbReference type="NCBI Taxonomy" id="312017"/>
    <lineage>
        <taxon>Eukaryota</taxon>
        <taxon>Sar</taxon>
        <taxon>Alveolata</taxon>
        <taxon>Ciliophora</taxon>
        <taxon>Intramacronucleata</taxon>
        <taxon>Oligohymenophorea</taxon>
        <taxon>Hymenostomatida</taxon>
        <taxon>Tetrahymenina</taxon>
        <taxon>Tetrahymenidae</taxon>
        <taxon>Tetrahymena</taxon>
    </lineage>
</organism>
<dbReference type="GeneID" id="7826595"/>
<evidence type="ECO:0000256" key="1">
    <source>
        <dbReference type="SAM" id="Coils"/>
    </source>
</evidence>
<feature type="compositionally biased region" description="Low complexity" evidence="2">
    <location>
        <begin position="716"/>
        <end position="734"/>
    </location>
</feature>
<dbReference type="KEGG" id="tet:TTHERM_00535900"/>
<evidence type="ECO:0000313" key="3">
    <source>
        <dbReference type="EMBL" id="EAS03254.2"/>
    </source>
</evidence>
<protein>
    <submittedName>
        <fullName evidence="3">Uncharacterized protein</fullName>
    </submittedName>
</protein>
<keyword evidence="1" id="KW-0175">Coiled coil</keyword>
<dbReference type="AlphaFoldDB" id="I7MHT5"/>
<name>I7MHT5_TETTS</name>